<reference evidence="2" key="1">
    <citation type="submission" date="2016-10" db="EMBL/GenBank/DDBJ databases">
        <authorList>
            <person name="Chevignon G."/>
        </authorList>
    </citation>
    <scope>NUCLEOTIDE SEQUENCE [LARGE SCALE GENOMIC DNA]</scope>
    <source>
        <strain evidence="2">ZA17</strain>
    </source>
</reference>
<sequence length="123" mass="14272">MRLSLKSDSKKLQNKLFEYERDEQISNIEVLEMTQLADESMDKVEAKYLTESKDIIQKSVDDISQALQKMAIAIEKNKPSQEDSDNLNEAIQFQLAQLIVNYNRTVGKVKFKTGFLKYFKKDS</sequence>
<reference evidence="2" key="2">
    <citation type="submission" date="2017-11" db="EMBL/GenBank/DDBJ databases">
        <title>PacBio sequencing of new strain of the secondary endosymbiont Candidatus Hamiltonella defensa.</title>
        <authorList>
            <person name="Strand M.R."/>
            <person name="Oliver K."/>
        </authorList>
    </citation>
    <scope>NUCLEOTIDE SEQUENCE [LARGE SCALE GENOMIC DNA]</scope>
    <source>
        <strain evidence="2">ZA17</strain>
    </source>
</reference>
<dbReference type="EMBL" id="CP017613">
    <property type="protein sequence ID" value="ATW34519.1"/>
    <property type="molecule type" value="Genomic_DNA"/>
</dbReference>
<name>A0A2D3TFE7_9ENTR</name>
<organism evidence="1 2">
    <name type="scientific">Candidatus Williamhamiltonella defendens</name>
    <dbReference type="NCBI Taxonomy" id="138072"/>
    <lineage>
        <taxon>Bacteria</taxon>
        <taxon>Pseudomonadati</taxon>
        <taxon>Pseudomonadota</taxon>
        <taxon>Gammaproteobacteria</taxon>
        <taxon>Enterobacterales</taxon>
        <taxon>Enterobacteriaceae</taxon>
        <taxon>aphid secondary symbionts</taxon>
        <taxon>Candidatus Williamhamiltonella</taxon>
    </lineage>
</organism>
<accession>A0A2D3TFE7</accession>
<proteinExistence type="predicted"/>
<evidence type="ECO:0000313" key="2">
    <source>
        <dbReference type="Proteomes" id="UP000229055"/>
    </source>
</evidence>
<dbReference type="Proteomes" id="UP000229055">
    <property type="component" value="Chromosome"/>
</dbReference>
<evidence type="ECO:0000313" key="1">
    <source>
        <dbReference type="EMBL" id="ATW34519.1"/>
    </source>
</evidence>
<gene>
    <name evidence="1" type="ORF">BJP43_09905</name>
</gene>
<dbReference type="AlphaFoldDB" id="A0A2D3TFE7"/>
<dbReference type="RefSeq" id="WP_100097020.1">
    <property type="nucleotide sequence ID" value="NZ_CP017613.1"/>
</dbReference>
<protein>
    <submittedName>
        <fullName evidence="1">Uncharacterized protein</fullName>
    </submittedName>
</protein>